<protein>
    <recommendedName>
        <fullName evidence="4">Right handed beta helix region</fullName>
    </recommendedName>
</protein>
<dbReference type="EMBL" id="FOLE01000011">
    <property type="protein sequence ID" value="SFC88794.1"/>
    <property type="molecule type" value="Genomic_DNA"/>
</dbReference>
<name>A0A1I1MTP6_9BACT</name>
<sequence>MNIKTIIKQFLGLACMGFLLLLANCQPQDEIITHSPEKSLRFSEDTILFDTVFTQMRTATRRMKVYNPNKNAVVISSVQIAEGNASPYSITVNGQKGGKVVNDIEIKGGDSILVLVEANVSATAENSPFIIENTLQFVLENQTQEVKLLAWGQNATYYRYTQNDNGFLYYEIADGTHLTATKPTVLYNHLYVPKGCTLTVDAGAIVHCFKSVNIFVEGTILLLGTANQPVTFTGTRLEVAYKNQPDQWGAIVLLENALGVIDHAILHNGLHGVQVNLPTDSLRATLQISNTEIRNMSGSGVWSFGGAVFAWNNEITDCAQYLFAGLMGGHYELYHNTLGFSNNISFQRKTPAVGFNDFYKDEASGVLYTQTNYPTVKLFNNIISGNQAEELIFGSYQSNILPNSNVHTEHNVIRSKRNNQTQTFDTNGNFLIEKSYSFRNAKKYNFGIDSLETIVGKPRLAYQGGEQLNQIPVLDVNLRTLLQTDKAGNARPLDHPDIGAYQYKD</sequence>
<dbReference type="Proteomes" id="UP000199514">
    <property type="component" value="Unassembled WGS sequence"/>
</dbReference>
<organism evidence="2 3">
    <name type="scientific">Flexibacter flexilis DSM 6793</name>
    <dbReference type="NCBI Taxonomy" id="927664"/>
    <lineage>
        <taxon>Bacteria</taxon>
        <taxon>Pseudomonadati</taxon>
        <taxon>Bacteroidota</taxon>
        <taxon>Cytophagia</taxon>
        <taxon>Cytophagales</taxon>
        <taxon>Flexibacteraceae</taxon>
        <taxon>Flexibacter</taxon>
    </lineage>
</organism>
<keyword evidence="3" id="KW-1185">Reference proteome</keyword>
<keyword evidence="1" id="KW-0732">Signal</keyword>
<gene>
    <name evidence="2" type="ORF">SAMN05421780_111102</name>
</gene>
<dbReference type="AlphaFoldDB" id="A0A1I1MTP6"/>
<proteinExistence type="predicted"/>
<dbReference type="SUPFAM" id="SSF51126">
    <property type="entry name" value="Pectin lyase-like"/>
    <property type="match status" value="1"/>
</dbReference>
<dbReference type="STRING" id="927664.SAMN05421780_111102"/>
<reference evidence="2 3" key="1">
    <citation type="submission" date="2016-10" db="EMBL/GenBank/DDBJ databases">
        <authorList>
            <person name="de Groot N.N."/>
        </authorList>
    </citation>
    <scope>NUCLEOTIDE SEQUENCE [LARGE SCALE GENOMIC DNA]</scope>
    <source>
        <strain evidence="2 3">DSM 6793</strain>
    </source>
</reference>
<evidence type="ECO:0008006" key="4">
    <source>
        <dbReference type="Google" id="ProtNLM"/>
    </source>
</evidence>
<feature type="signal peptide" evidence="1">
    <location>
        <begin position="1"/>
        <end position="23"/>
    </location>
</feature>
<evidence type="ECO:0000256" key="1">
    <source>
        <dbReference type="SAM" id="SignalP"/>
    </source>
</evidence>
<dbReference type="InterPro" id="IPR011050">
    <property type="entry name" value="Pectin_lyase_fold/virulence"/>
</dbReference>
<dbReference type="OrthoDB" id="1111178at2"/>
<evidence type="ECO:0000313" key="2">
    <source>
        <dbReference type="EMBL" id="SFC88794.1"/>
    </source>
</evidence>
<feature type="chain" id="PRO_5011755806" description="Right handed beta helix region" evidence="1">
    <location>
        <begin position="24"/>
        <end position="505"/>
    </location>
</feature>
<evidence type="ECO:0000313" key="3">
    <source>
        <dbReference type="Proteomes" id="UP000199514"/>
    </source>
</evidence>
<accession>A0A1I1MTP6</accession>
<dbReference type="RefSeq" id="WP_091515781.1">
    <property type="nucleotide sequence ID" value="NZ_FOLE01000011.1"/>
</dbReference>